<evidence type="ECO:0000313" key="3">
    <source>
        <dbReference type="EMBL" id="AIF48279.1"/>
    </source>
</evidence>
<organism evidence="3 4">
    <name type="scientific">Dyella japonica A8</name>
    <dbReference type="NCBI Taxonomy" id="1217721"/>
    <lineage>
        <taxon>Bacteria</taxon>
        <taxon>Pseudomonadati</taxon>
        <taxon>Pseudomonadota</taxon>
        <taxon>Gammaproteobacteria</taxon>
        <taxon>Lysobacterales</taxon>
        <taxon>Rhodanobacteraceae</taxon>
        <taxon>Dyella</taxon>
    </lineage>
</organism>
<proteinExistence type="inferred from homology"/>
<dbReference type="STRING" id="1217721.HY57_14005"/>
<dbReference type="HOGENOM" id="CLU_029684_1_0_6"/>
<dbReference type="Pfam" id="PF04966">
    <property type="entry name" value="OprB"/>
    <property type="match status" value="1"/>
</dbReference>
<evidence type="ECO:0000313" key="4">
    <source>
        <dbReference type="Proteomes" id="UP000027987"/>
    </source>
</evidence>
<keyword evidence="2" id="KW-0732">Signal</keyword>
<dbReference type="GO" id="GO:0016020">
    <property type="term" value="C:membrane"/>
    <property type="evidence" value="ECO:0007669"/>
    <property type="project" value="InterPro"/>
</dbReference>
<keyword evidence="4" id="KW-1185">Reference proteome</keyword>
<dbReference type="InterPro" id="IPR007049">
    <property type="entry name" value="Carb-sel_porin_OprB"/>
</dbReference>
<evidence type="ECO:0000256" key="2">
    <source>
        <dbReference type="RuleBase" id="RU363072"/>
    </source>
</evidence>
<name>A0A075K224_9GAMM</name>
<feature type="chain" id="PRO_5007227300" evidence="2">
    <location>
        <begin position="22"/>
        <end position="421"/>
    </location>
</feature>
<dbReference type="EMBL" id="CP008884">
    <property type="protein sequence ID" value="AIF48279.1"/>
    <property type="molecule type" value="Genomic_DNA"/>
</dbReference>
<protein>
    <submittedName>
        <fullName evidence="3">Uncharacterized protein</fullName>
    </submittedName>
</protein>
<sequence>MTYGWAMASISLLTVSVGAFAQGASPPSDSRPVDTVPQVPLTQDWSGREWLEAHGINLTGHIIVEPGINDKGYKGHGWTSAQSIDFGAIIDTGKLFGFDGSLIVVFSDRFGHAVHERYTGAYIQDQAYWGQGQNFRFDELSYERFFMDRRLSIKGGFYSMGNDFGGLPNVCNFNNNGQCGHPLGPIYSSGWLDNPTGQWGMRVKWKDPSGWYAQAGVYDVNPSRKQANGGFKLSFVGTTGALIPVEFGYVHGQSPRAYPGTYKVGFYLDTSDAPVLGAAGQTASHRTGEYVQLEQRFWKPSLDTVRGISAFAIATQADAATGLMRHSWEAGLSWRGTFPSREDDILSLAWTRLDISARTRQAEEAAGKAGQTNEQLYELNYGVQATHWLIVRPAVQYVIRPGAYTSRPDSFVFSLHLQATL</sequence>
<feature type="signal peptide" evidence="2">
    <location>
        <begin position="1"/>
        <end position="21"/>
    </location>
</feature>
<dbReference type="GO" id="GO:0008643">
    <property type="term" value="P:carbohydrate transport"/>
    <property type="evidence" value="ECO:0007669"/>
    <property type="project" value="InterPro"/>
</dbReference>
<dbReference type="Gene3D" id="2.40.160.180">
    <property type="entry name" value="Carbohydrate-selective porin OprB"/>
    <property type="match status" value="1"/>
</dbReference>
<dbReference type="PANTHER" id="PTHR37944:SF1">
    <property type="entry name" value="PORIN B"/>
    <property type="match status" value="1"/>
</dbReference>
<dbReference type="InterPro" id="IPR038673">
    <property type="entry name" value="OprB_sf"/>
</dbReference>
<dbReference type="GO" id="GO:0015288">
    <property type="term" value="F:porin activity"/>
    <property type="evidence" value="ECO:0007669"/>
    <property type="project" value="InterPro"/>
</dbReference>
<dbReference type="InterPro" id="IPR052932">
    <property type="entry name" value="OprB_Porin"/>
</dbReference>
<accession>A0A075K224</accession>
<dbReference type="KEGG" id="dja:HY57_14005"/>
<evidence type="ECO:0000256" key="1">
    <source>
        <dbReference type="ARBA" id="ARBA00008769"/>
    </source>
</evidence>
<dbReference type="AlphaFoldDB" id="A0A075K224"/>
<dbReference type="PATRIC" id="fig|1217721.7.peg.2886"/>
<reference evidence="3 4" key="1">
    <citation type="submission" date="2014-07" db="EMBL/GenBank/DDBJ databases">
        <title>Complete Genome Sequence of Dyella japonica Strain A8 Isolated from Malaysian Tropical Soil.</title>
        <authorList>
            <person name="Hui R.K.H."/>
            <person name="Chen J.-W."/>
            <person name="Chan K.-G."/>
            <person name="Leung F.C.C."/>
        </authorList>
    </citation>
    <scope>NUCLEOTIDE SEQUENCE [LARGE SCALE GENOMIC DNA]</scope>
    <source>
        <strain evidence="3 4">A8</strain>
    </source>
</reference>
<comment type="similarity">
    <text evidence="1 2">Belongs to the OprB family.</text>
</comment>
<dbReference type="Proteomes" id="UP000027987">
    <property type="component" value="Chromosome"/>
</dbReference>
<dbReference type="OrthoDB" id="545475at2"/>
<gene>
    <name evidence="3" type="ORF">HY57_14005</name>
</gene>
<dbReference type="PANTHER" id="PTHR37944">
    <property type="entry name" value="PORIN B"/>
    <property type="match status" value="1"/>
</dbReference>